<dbReference type="OrthoDB" id="10637588at2759"/>
<dbReference type="AlphaFoldDB" id="A0A2G9RFT0"/>
<reference evidence="2" key="1">
    <citation type="journal article" date="2017" name="Nat. Commun.">
        <title>The North American bullfrog draft genome provides insight into hormonal regulation of long noncoding RNA.</title>
        <authorList>
            <person name="Hammond S.A."/>
            <person name="Warren R.L."/>
            <person name="Vandervalk B.P."/>
            <person name="Kucuk E."/>
            <person name="Khan H."/>
            <person name="Gibb E.A."/>
            <person name="Pandoh P."/>
            <person name="Kirk H."/>
            <person name="Zhao Y."/>
            <person name="Jones M."/>
            <person name="Mungall A.J."/>
            <person name="Coope R."/>
            <person name="Pleasance S."/>
            <person name="Moore R.A."/>
            <person name="Holt R.A."/>
            <person name="Round J.M."/>
            <person name="Ohora S."/>
            <person name="Walle B.V."/>
            <person name="Veldhoen N."/>
            <person name="Helbing C.C."/>
            <person name="Birol I."/>
        </authorList>
    </citation>
    <scope>NUCLEOTIDE SEQUENCE [LARGE SCALE GENOMIC DNA]</scope>
</reference>
<dbReference type="Proteomes" id="UP000228934">
    <property type="component" value="Unassembled WGS sequence"/>
</dbReference>
<evidence type="ECO:0000313" key="2">
    <source>
        <dbReference type="Proteomes" id="UP000228934"/>
    </source>
</evidence>
<accession>A0A2G9RFT0</accession>
<evidence type="ECO:0000313" key="1">
    <source>
        <dbReference type="EMBL" id="PIO26704.1"/>
    </source>
</evidence>
<keyword evidence="2" id="KW-1185">Reference proteome</keyword>
<proteinExistence type="predicted"/>
<gene>
    <name evidence="1" type="ORF">AB205_0171620</name>
</gene>
<organism evidence="1 2">
    <name type="scientific">Aquarana catesbeiana</name>
    <name type="common">American bullfrog</name>
    <name type="synonym">Rana catesbeiana</name>
    <dbReference type="NCBI Taxonomy" id="8400"/>
    <lineage>
        <taxon>Eukaryota</taxon>
        <taxon>Metazoa</taxon>
        <taxon>Chordata</taxon>
        <taxon>Craniata</taxon>
        <taxon>Vertebrata</taxon>
        <taxon>Euteleostomi</taxon>
        <taxon>Amphibia</taxon>
        <taxon>Batrachia</taxon>
        <taxon>Anura</taxon>
        <taxon>Neobatrachia</taxon>
        <taxon>Ranoidea</taxon>
        <taxon>Ranidae</taxon>
        <taxon>Aquarana</taxon>
    </lineage>
</organism>
<protein>
    <submittedName>
        <fullName evidence="1">Uncharacterized protein</fullName>
    </submittedName>
</protein>
<name>A0A2G9RFT0_AQUCT</name>
<sequence length="196" mass="21450">MFSRDPQNFDPSMAVPVSIDQLLPAAAADQCILTAGSNAFENTVSTHLCGWRNLFILFRSAHWLNAKKKKKTRSMASFTFIATKVSLLFLTKKKNMLCLPALCSGFAQSSLEPPLLGSLFGAPGPSLLLSAPTASSLLWGHLSRGTATCVHSDTELRPSPSPFLPHWLIDFDRSRSQWCHAAVSANEEGSPRLQHR</sequence>
<dbReference type="EMBL" id="KV942605">
    <property type="protein sequence ID" value="PIO26704.1"/>
    <property type="molecule type" value="Genomic_DNA"/>
</dbReference>